<dbReference type="Proteomes" id="UP000245695">
    <property type="component" value="Chromosome 1"/>
</dbReference>
<protein>
    <submittedName>
        <fullName evidence="6">Chitin synthase</fullName>
    </submittedName>
</protein>
<dbReference type="InterPro" id="IPR001173">
    <property type="entry name" value="Glyco_trans_2-like"/>
</dbReference>
<dbReference type="PANTHER" id="PTHR43630:SF1">
    <property type="entry name" value="POLY-BETA-1,6-N-ACETYL-D-GLUCOSAMINE SYNTHASE"/>
    <property type="match status" value="1"/>
</dbReference>
<dbReference type="GO" id="GO:0016757">
    <property type="term" value="F:glycosyltransferase activity"/>
    <property type="evidence" value="ECO:0007669"/>
    <property type="project" value="UniProtKB-KW"/>
</dbReference>
<evidence type="ECO:0000256" key="2">
    <source>
        <dbReference type="ARBA" id="ARBA00022676"/>
    </source>
</evidence>
<dbReference type="EMBL" id="LN650648">
    <property type="protein sequence ID" value="CEI73330.1"/>
    <property type="molecule type" value="Genomic_DNA"/>
</dbReference>
<feature type="transmembrane region" description="Helical" evidence="4">
    <location>
        <begin position="350"/>
        <end position="377"/>
    </location>
</feature>
<feature type="domain" description="Glycosyltransferase 2-like" evidence="5">
    <location>
        <begin position="60"/>
        <end position="259"/>
    </location>
</feature>
<dbReference type="Pfam" id="PF00535">
    <property type="entry name" value="Glycos_transf_2"/>
    <property type="match status" value="1"/>
</dbReference>
<keyword evidence="2" id="KW-0328">Glycosyltransferase</keyword>
<keyword evidence="7" id="KW-1185">Reference proteome</keyword>
<evidence type="ECO:0000313" key="6">
    <source>
        <dbReference type="EMBL" id="CEI73330.1"/>
    </source>
</evidence>
<proteinExistence type="inferred from homology"/>
<comment type="similarity">
    <text evidence="1">Belongs to the glycosyltransferase 2 family.</text>
</comment>
<evidence type="ECO:0000259" key="5">
    <source>
        <dbReference type="Pfam" id="PF00535"/>
    </source>
</evidence>
<dbReference type="Gene3D" id="3.90.550.10">
    <property type="entry name" value="Spore Coat Polysaccharide Biosynthesis Protein SpsA, Chain A"/>
    <property type="match status" value="1"/>
</dbReference>
<name>A0A2P2BSL2_9FIRM</name>
<evidence type="ECO:0000313" key="7">
    <source>
        <dbReference type="Proteomes" id="UP000245695"/>
    </source>
</evidence>
<feature type="transmembrane region" description="Helical" evidence="4">
    <location>
        <begin position="384"/>
        <end position="406"/>
    </location>
</feature>
<evidence type="ECO:0000256" key="4">
    <source>
        <dbReference type="SAM" id="Phobius"/>
    </source>
</evidence>
<dbReference type="AlphaFoldDB" id="A0A2P2BSL2"/>
<evidence type="ECO:0000256" key="1">
    <source>
        <dbReference type="ARBA" id="ARBA00006739"/>
    </source>
</evidence>
<dbReference type="SUPFAM" id="SSF53448">
    <property type="entry name" value="Nucleotide-diphospho-sugar transferases"/>
    <property type="match status" value="1"/>
</dbReference>
<keyword evidence="4" id="KW-0812">Transmembrane</keyword>
<dbReference type="PANTHER" id="PTHR43630">
    <property type="entry name" value="POLY-BETA-1,6-N-ACETYL-D-GLUCOSAMINE SYNTHASE"/>
    <property type="match status" value="1"/>
</dbReference>
<feature type="transmembrane region" description="Helical" evidence="4">
    <location>
        <begin position="412"/>
        <end position="434"/>
    </location>
</feature>
<evidence type="ECO:0000256" key="3">
    <source>
        <dbReference type="ARBA" id="ARBA00022679"/>
    </source>
</evidence>
<keyword evidence="4" id="KW-0472">Membrane</keyword>
<gene>
    <name evidence="6" type="ORF">FRIFI_1799</name>
</gene>
<keyword evidence="3" id="KW-0808">Transferase</keyword>
<dbReference type="InterPro" id="IPR029044">
    <property type="entry name" value="Nucleotide-diphossugar_trans"/>
</dbReference>
<accession>A0A2P2BSL2</accession>
<feature type="transmembrane region" description="Helical" evidence="4">
    <location>
        <begin position="12"/>
        <end position="33"/>
    </location>
</feature>
<dbReference type="KEGG" id="rhom:FRIFI_1799"/>
<reference evidence="6 7" key="1">
    <citation type="submission" date="2014-09" db="EMBL/GenBank/DDBJ databases">
        <authorList>
            <person name="Hornung B.V."/>
        </authorList>
    </citation>
    <scope>NUCLEOTIDE SEQUENCE [LARGE SCALE GENOMIC DNA]</scope>
    <source>
        <strain evidence="6 7">FRIFI</strain>
    </source>
</reference>
<sequence length="476" mass="55492">MLEIIIGYINIFFMYYIFIYAVVFFISTVYSVLQLNESKRKRGFSEALAIDNKENYIPISILVPAYNEEKTVNDCIESLLSLDYKEFEIIVIDDGSNDDTSKVIIDKFKLKRVARPIRRLVKCKKEEFVYERFINNIKLTLVRKENGGKADALNMGINVSRYPLFVSLDADSILQYDSLTNIVAPFMEDDTTIAVGGNIKVANQVVLENGRVKKILPPKKLLVIFQTIEYYRVFLTTRVWFNSFNGNLIISGAFGLFKKSCAINVGGYDTNTIGEDMDLVVKLHSFYRKNKIKYNIKYAYDAICWSQVPETFKDLKGQRRRWHIGLMTSLFNHKYIFLNPKYGFVGIFSFMYFVVYELFSCVIDIFGLLIIIVSYFAGYLNIKFLATFLLVYILYSVIISVTSVMLENYVFRHIPSITTLLKLILFSIVESFGYRQLCSFYRLTGFIGYKKYKNKWNKITRIKQNRIKYEKETSKE</sequence>
<keyword evidence="4" id="KW-1133">Transmembrane helix</keyword>
<dbReference type="CDD" id="cd06423">
    <property type="entry name" value="CESA_like"/>
    <property type="match status" value="1"/>
</dbReference>
<organism evidence="6 7">
    <name type="scientific">Romboutsia hominis</name>
    <dbReference type="NCBI Taxonomy" id="1507512"/>
    <lineage>
        <taxon>Bacteria</taxon>
        <taxon>Bacillati</taxon>
        <taxon>Bacillota</taxon>
        <taxon>Clostridia</taxon>
        <taxon>Peptostreptococcales</taxon>
        <taxon>Peptostreptococcaceae</taxon>
        <taxon>Romboutsia</taxon>
    </lineage>
</organism>